<accession>A0A4S8LV54</accession>
<protein>
    <submittedName>
        <fullName evidence="1">Uncharacterized protein</fullName>
    </submittedName>
</protein>
<dbReference type="OrthoDB" id="7392499at2759"/>
<evidence type="ECO:0000313" key="2">
    <source>
        <dbReference type="Proteomes" id="UP000297245"/>
    </source>
</evidence>
<proteinExistence type="predicted"/>
<sequence length="56" mass="6193">YFFTQIPQPIHRISEINAILSVGLTSIHSLPVEKRISGCTMKGTQGVDPTHSNDWA</sequence>
<reference evidence="1 2" key="1">
    <citation type="journal article" date="2019" name="Nat. Ecol. Evol.">
        <title>Megaphylogeny resolves global patterns of mushroom evolution.</title>
        <authorList>
            <person name="Varga T."/>
            <person name="Krizsan K."/>
            <person name="Foldi C."/>
            <person name="Dima B."/>
            <person name="Sanchez-Garcia M."/>
            <person name="Sanchez-Ramirez S."/>
            <person name="Szollosi G.J."/>
            <person name="Szarkandi J.G."/>
            <person name="Papp V."/>
            <person name="Albert L."/>
            <person name="Andreopoulos W."/>
            <person name="Angelini C."/>
            <person name="Antonin V."/>
            <person name="Barry K.W."/>
            <person name="Bougher N.L."/>
            <person name="Buchanan P."/>
            <person name="Buyck B."/>
            <person name="Bense V."/>
            <person name="Catcheside P."/>
            <person name="Chovatia M."/>
            <person name="Cooper J."/>
            <person name="Damon W."/>
            <person name="Desjardin D."/>
            <person name="Finy P."/>
            <person name="Geml J."/>
            <person name="Haridas S."/>
            <person name="Hughes K."/>
            <person name="Justo A."/>
            <person name="Karasinski D."/>
            <person name="Kautmanova I."/>
            <person name="Kiss B."/>
            <person name="Kocsube S."/>
            <person name="Kotiranta H."/>
            <person name="LaButti K.M."/>
            <person name="Lechner B.E."/>
            <person name="Liimatainen K."/>
            <person name="Lipzen A."/>
            <person name="Lukacs Z."/>
            <person name="Mihaltcheva S."/>
            <person name="Morgado L.N."/>
            <person name="Niskanen T."/>
            <person name="Noordeloos M.E."/>
            <person name="Ohm R.A."/>
            <person name="Ortiz-Santana B."/>
            <person name="Ovrebo C."/>
            <person name="Racz N."/>
            <person name="Riley R."/>
            <person name="Savchenko A."/>
            <person name="Shiryaev A."/>
            <person name="Soop K."/>
            <person name="Spirin V."/>
            <person name="Szebenyi C."/>
            <person name="Tomsovsky M."/>
            <person name="Tulloss R.E."/>
            <person name="Uehling J."/>
            <person name="Grigoriev I.V."/>
            <person name="Vagvolgyi C."/>
            <person name="Papp T."/>
            <person name="Martin F.M."/>
            <person name="Miettinen O."/>
            <person name="Hibbett D.S."/>
            <person name="Nagy L.G."/>
        </authorList>
    </citation>
    <scope>NUCLEOTIDE SEQUENCE [LARGE SCALE GENOMIC DNA]</scope>
    <source>
        <strain evidence="1 2">CBS 962.96</strain>
    </source>
</reference>
<feature type="non-terminal residue" evidence="1">
    <location>
        <position position="1"/>
    </location>
</feature>
<gene>
    <name evidence="1" type="ORF">K435DRAFT_670055</name>
</gene>
<name>A0A4S8LV54_DENBC</name>
<evidence type="ECO:0000313" key="1">
    <source>
        <dbReference type="EMBL" id="THU93516.1"/>
    </source>
</evidence>
<dbReference type="AlphaFoldDB" id="A0A4S8LV54"/>
<dbReference type="EMBL" id="ML179247">
    <property type="protein sequence ID" value="THU93516.1"/>
    <property type="molecule type" value="Genomic_DNA"/>
</dbReference>
<dbReference type="Proteomes" id="UP000297245">
    <property type="component" value="Unassembled WGS sequence"/>
</dbReference>
<keyword evidence="2" id="KW-1185">Reference proteome</keyword>
<organism evidence="1 2">
    <name type="scientific">Dendrothele bispora (strain CBS 962.96)</name>
    <dbReference type="NCBI Taxonomy" id="1314807"/>
    <lineage>
        <taxon>Eukaryota</taxon>
        <taxon>Fungi</taxon>
        <taxon>Dikarya</taxon>
        <taxon>Basidiomycota</taxon>
        <taxon>Agaricomycotina</taxon>
        <taxon>Agaricomycetes</taxon>
        <taxon>Agaricomycetidae</taxon>
        <taxon>Agaricales</taxon>
        <taxon>Agaricales incertae sedis</taxon>
        <taxon>Dendrothele</taxon>
    </lineage>
</organism>